<gene>
    <name evidence="4" type="ORF">Q0N40_00625</name>
</gene>
<feature type="domain" description="FHA" evidence="3">
    <location>
        <begin position="98"/>
        <end position="147"/>
    </location>
</feature>
<dbReference type="Gene3D" id="2.60.200.20">
    <property type="match status" value="1"/>
</dbReference>
<dbReference type="InterPro" id="IPR050923">
    <property type="entry name" value="Cell_Proc_Reg/RNA_Proc"/>
</dbReference>
<name>A0AAU0Q1Q8_9CORY</name>
<dbReference type="RefSeq" id="WP_236881777.1">
    <property type="nucleotide sequence ID" value="NZ_CP137757.1"/>
</dbReference>
<protein>
    <submittedName>
        <fullName evidence="4">FHA domain-containing protein</fullName>
    </submittedName>
</protein>
<evidence type="ECO:0000313" key="5">
    <source>
        <dbReference type="Proteomes" id="UP001174314"/>
    </source>
</evidence>
<evidence type="ECO:0000313" key="4">
    <source>
        <dbReference type="EMBL" id="WPF25105.1"/>
    </source>
</evidence>
<dbReference type="InterPro" id="IPR008984">
    <property type="entry name" value="SMAD_FHA_dom_sf"/>
</dbReference>
<dbReference type="EMBL" id="CP137757">
    <property type="protein sequence ID" value="WPF25105.1"/>
    <property type="molecule type" value="Genomic_DNA"/>
</dbReference>
<dbReference type="AlphaFoldDB" id="A0AAU0Q1Q8"/>
<dbReference type="Proteomes" id="UP001174314">
    <property type="component" value="Chromosome"/>
</dbReference>
<dbReference type="InterPro" id="IPR000253">
    <property type="entry name" value="FHA_dom"/>
</dbReference>
<organism evidence="4 5">
    <name type="scientific">Corynebacterium pseudokroppenstedtii</name>
    <dbReference type="NCBI Taxonomy" id="2804917"/>
    <lineage>
        <taxon>Bacteria</taxon>
        <taxon>Bacillati</taxon>
        <taxon>Actinomycetota</taxon>
        <taxon>Actinomycetes</taxon>
        <taxon>Mycobacteriales</taxon>
        <taxon>Corynebacteriaceae</taxon>
        <taxon>Corynebacterium</taxon>
    </lineage>
</organism>
<dbReference type="Pfam" id="PF00498">
    <property type="entry name" value="FHA"/>
    <property type="match status" value="1"/>
</dbReference>
<dbReference type="PANTHER" id="PTHR23308">
    <property type="entry name" value="NUCLEAR INHIBITOR OF PROTEIN PHOSPHATASE-1"/>
    <property type="match status" value="1"/>
</dbReference>
<reference evidence="4 5" key="1">
    <citation type="submission" date="2023-10" db="EMBL/GenBank/DDBJ databases">
        <title>complete genome sequence of Corynebacterium pseudokroppenstedtii P15-C1.</title>
        <authorList>
            <person name="Bruggemann H."/>
            <person name="Poehlein A."/>
        </authorList>
    </citation>
    <scope>NUCLEOTIDE SEQUENCE [LARGE SCALE GENOMIC DNA]</scope>
    <source>
        <strain evidence="4 5">P15_C1</strain>
    </source>
</reference>
<feature type="region of interest" description="Disordered" evidence="2">
    <location>
        <begin position="47"/>
        <end position="74"/>
    </location>
</feature>
<sequence>MPTMQSTVLFLVKLAILILLWLFIALTLRALKRDSATPSATVLAAPAVAAPQGGPDPTVAPNSDGRRNQRNKAPLSELVVTNGPQRGQTIDLTSQSEVFVGRASSCTLVLSDDYASSRHARFIQNGNDWFVEDLESRNGTYLNEQRIDQLETLTRGDAIRVGRTTLHVQ</sequence>
<keyword evidence="5" id="KW-1185">Reference proteome</keyword>
<evidence type="ECO:0000259" key="3">
    <source>
        <dbReference type="PROSITE" id="PS50006"/>
    </source>
</evidence>
<keyword evidence="1" id="KW-0597">Phosphoprotein</keyword>
<dbReference type="PROSITE" id="PS50006">
    <property type="entry name" value="FHA_DOMAIN"/>
    <property type="match status" value="1"/>
</dbReference>
<evidence type="ECO:0000256" key="1">
    <source>
        <dbReference type="ARBA" id="ARBA00022553"/>
    </source>
</evidence>
<proteinExistence type="predicted"/>
<dbReference type="KEGG" id="cpsk:Q0N40_00625"/>
<evidence type="ECO:0000256" key="2">
    <source>
        <dbReference type="SAM" id="MobiDB-lite"/>
    </source>
</evidence>
<accession>A0AAU0Q1Q8</accession>
<dbReference type="SMART" id="SM00240">
    <property type="entry name" value="FHA"/>
    <property type="match status" value="1"/>
</dbReference>
<dbReference type="SUPFAM" id="SSF49879">
    <property type="entry name" value="SMAD/FHA domain"/>
    <property type="match status" value="1"/>
</dbReference>